<keyword evidence="4 13" id="KW-0812">Transmembrane</keyword>
<evidence type="ECO:0000256" key="1">
    <source>
        <dbReference type="ARBA" id="ARBA00004370"/>
    </source>
</evidence>
<dbReference type="STRING" id="337451.A0A3S3NF26"/>
<evidence type="ECO:0000256" key="10">
    <source>
        <dbReference type="ARBA" id="ARBA00023136"/>
    </source>
</evidence>
<dbReference type="Gene3D" id="1.10.630.10">
    <property type="entry name" value="Cytochrome P450"/>
    <property type="match status" value="1"/>
</dbReference>
<dbReference type="PANTHER" id="PTHR24282">
    <property type="entry name" value="CYTOCHROME P450 FAMILY MEMBER"/>
    <property type="match status" value="1"/>
</dbReference>
<dbReference type="InterPro" id="IPR036396">
    <property type="entry name" value="Cyt_P450_sf"/>
</dbReference>
<dbReference type="InterPro" id="IPR002401">
    <property type="entry name" value="Cyt_P450_E_grp-I"/>
</dbReference>
<name>A0A3S3NF26_9MAGN</name>
<dbReference type="InterPro" id="IPR017972">
    <property type="entry name" value="Cyt_P450_CS"/>
</dbReference>
<sequence>MGDFHLLSLLMLSSAFILLCFCMRLFYTIWWRPIKLQTHLRQQGIQGHPYKLLYGNIKDNMRSLRQSQSKPINLTHQIAPRVVPFFHQTAKDYGKISLTWFGTVPRVSIMDPELIREVLSNKFGHFEKVKSNPLTRLLATGLATYEGEKWAQHRRILNPAFHQEKLKCMLPAMFTSCSEMISRWEQSVGSDGYCETNVWPEFQNLTGDIISRTAFGSSYKDGIRIFQLQNEQAILVIKAARTIYIPGFRFLPTKENIRRKEIDREMRVLLREIIQRRQKAARVGDVNNNDLLGLMMESNYRESQECGKAKSMVMTIEDVIQECKLFYFAGQETTSVLLTWTMVVLSMHPIWQERAREEVLQVFGKNKPDFERLSRLKIVTMILYEVLRLYPPIILLTRHTYKEMKLGDAILPPGVQILLPTLLIHHDPEIWGDDAEEFNPERFSEGISKASKHQVGFFPFGWGPRICIGQNFALVEAKLALSMILQQFSFKLSPSYAHAPYAAITLQPQYGAQIILQKL</sequence>
<dbReference type="InterPro" id="IPR001128">
    <property type="entry name" value="Cyt_P450"/>
</dbReference>
<keyword evidence="6 13" id="KW-1133">Transmembrane helix</keyword>
<comment type="similarity">
    <text evidence="2 12">Belongs to the cytochrome P450 family.</text>
</comment>
<evidence type="ECO:0000256" key="4">
    <source>
        <dbReference type="ARBA" id="ARBA00022692"/>
    </source>
</evidence>
<keyword evidence="3 11" id="KW-0349">Heme</keyword>
<evidence type="ECO:0000256" key="5">
    <source>
        <dbReference type="ARBA" id="ARBA00022723"/>
    </source>
</evidence>
<dbReference type="PROSITE" id="PS00086">
    <property type="entry name" value="CYTOCHROME_P450"/>
    <property type="match status" value="1"/>
</dbReference>
<dbReference type="AlphaFoldDB" id="A0A3S3NF26"/>
<evidence type="ECO:0000256" key="2">
    <source>
        <dbReference type="ARBA" id="ARBA00010617"/>
    </source>
</evidence>
<evidence type="ECO:0000256" key="6">
    <source>
        <dbReference type="ARBA" id="ARBA00022989"/>
    </source>
</evidence>
<proteinExistence type="inferred from homology"/>
<reference evidence="14 15" key="1">
    <citation type="journal article" date="2019" name="Nat. Plants">
        <title>Stout camphor tree genome fills gaps in understanding of flowering plant genome evolution.</title>
        <authorList>
            <person name="Chaw S.M."/>
            <person name="Liu Y.C."/>
            <person name="Wu Y.W."/>
            <person name="Wang H.Y."/>
            <person name="Lin C.I."/>
            <person name="Wu C.S."/>
            <person name="Ke H.M."/>
            <person name="Chang L.Y."/>
            <person name="Hsu C.Y."/>
            <person name="Yang H.T."/>
            <person name="Sudianto E."/>
            <person name="Hsu M.H."/>
            <person name="Wu K.P."/>
            <person name="Wang L.N."/>
            <person name="Leebens-Mack J.H."/>
            <person name="Tsai I.J."/>
        </authorList>
    </citation>
    <scope>NUCLEOTIDE SEQUENCE [LARGE SCALE GENOMIC DNA]</scope>
    <source>
        <strain evidence="15">cv. Chaw 1501</strain>
        <tissue evidence="14">Young leaves</tissue>
    </source>
</reference>
<dbReference type="SUPFAM" id="SSF48264">
    <property type="entry name" value="Cytochrome P450"/>
    <property type="match status" value="1"/>
</dbReference>
<organism evidence="14 15">
    <name type="scientific">Cinnamomum micranthum f. kanehirae</name>
    <dbReference type="NCBI Taxonomy" id="337451"/>
    <lineage>
        <taxon>Eukaryota</taxon>
        <taxon>Viridiplantae</taxon>
        <taxon>Streptophyta</taxon>
        <taxon>Embryophyta</taxon>
        <taxon>Tracheophyta</taxon>
        <taxon>Spermatophyta</taxon>
        <taxon>Magnoliopsida</taxon>
        <taxon>Magnoliidae</taxon>
        <taxon>Laurales</taxon>
        <taxon>Lauraceae</taxon>
        <taxon>Cinnamomum</taxon>
    </lineage>
</organism>
<evidence type="ECO:0000256" key="13">
    <source>
        <dbReference type="SAM" id="Phobius"/>
    </source>
</evidence>
<dbReference type="GO" id="GO:0016020">
    <property type="term" value="C:membrane"/>
    <property type="evidence" value="ECO:0007669"/>
    <property type="project" value="UniProtKB-SubCell"/>
</dbReference>
<comment type="caution">
    <text evidence="14">The sequence shown here is derived from an EMBL/GenBank/DDBJ whole genome shotgun (WGS) entry which is preliminary data.</text>
</comment>
<dbReference type="EMBL" id="QPKB01000006">
    <property type="protein sequence ID" value="RWR86359.1"/>
    <property type="molecule type" value="Genomic_DNA"/>
</dbReference>
<dbReference type="PRINTS" id="PR00385">
    <property type="entry name" value="P450"/>
</dbReference>
<dbReference type="Proteomes" id="UP000283530">
    <property type="component" value="Unassembled WGS sequence"/>
</dbReference>
<dbReference type="PRINTS" id="PR00463">
    <property type="entry name" value="EP450I"/>
</dbReference>
<accession>A0A3S3NF26</accession>
<evidence type="ECO:0000313" key="14">
    <source>
        <dbReference type="EMBL" id="RWR86359.1"/>
    </source>
</evidence>
<keyword evidence="10 13" id="KW-0472">Membrane</keyword>
<keyword evidence="8 11" id="KW-0408">Iron</keyword>
<evidence type="ECO:0000256" key="9">
    <source>
        <dbReference type="ARBA" id="ARBA00023033"/>
    </source>
</evidence>
<evidence type="ECO:0000256" key="11">
    <source>
        <dbReference type="PIRSR" id="PIRSR602401-1"/>
    </source>
</evidence>
<dbReference type="InterPro" id="IPR050665">
    <property type="entry name" value="Cytochrome_P450_Monooxygen"/>
</dbReference>
<evidence type="ECO:0000256" key="8">
    <source>
        <dbReference type="ARBA" id="ARBA00023004"/>
    </source>
</evidence>
<gene>
    <name evidence="14" type="ORF">CKAN_01525200</name>
</gene>
<evidence type="ECO:0000256" key="12">
    <source>
        <dbReference type="RuleBase" id="RU000461"/>
    </source>
</evidence>
<dbReference type="GO" id="GO:0016705">
    <property type="term" value="F:oxidoreductase activity, acting on paired donors, with incorporation or reduction of molecular oxygen"/>
    <property type="evidence" value="ECO:0007669"/>
    <property type="project" value="InterPro"/>
</dbReference>
<dbReference type="GO" id="GO:0020037">
    <property type="term" value="F:heme binding"/>
    <property type="evidence" value="ECO:0007669"/>
    <property type="project" value="InterPro"/>
</dbReference>
<keyword evidence="5 11" id="KW-0479">Metal-binding</keyword>
<dbReference type="Pfam" id="PF00067">
    <property type="entry name" value="p450"/>
    <property type="match status" value="1"/>
</dbReference>
<dbReference type="GO" id="GO:0005506">
    <property type="term" value="F:iron ion binding"/>
    <property type="evidence" value="ECO:0007669"/>
    <property type="project" value="InterPro"/>
</dbReference>
<evidence type="ECO:0000256" key="3">
    <source>
        <dbReference type="ARBA" id="ARBA00022617"/>
    </source>
</evidence>
<feature type="binding site" description="axial binding residue" evidence="11">
    <location>
        <position position="467"/>
    </location>
    <ligand>
        <name>heme</name>
        <dbReference type="ChEBI" id="CHEBI:30413"/>
    </ligand>
    <ligandPart>
        <name>Fe</name>
        <dbReference type="ChEBI" id="CHEBI:18248"/>
    </ligandPart>
</feature>
<dbReference type="OrthoDB" id="1470350at2759"/>
<feature type="transmembrane region" description="Helical" evidence="13">
    <location>
        <begin position="6"/>
        <end position="27"/>
    </location>
</feature>
<comment type="subcellular location">
    <subcellularLocation>
        <location evidence="1">Membrane</location>
    </subcellularLocation>
</comment>
<keyword evidence="7 12" id="KW-0560">Oxidoreductase</keyword>
<dbReference type="PANTHER" id="PTHR24282:SF255">
    <property type="entry name" value="CYTOCHROME P450 72A11-RELATED"/>
    <property type="match status" value="1"/>
</dbReference>
<evidence type="ECO:0000313" key="15">
    <source>
        <dbReference type="Proteomes" id="UP000283530"/>
    </source>
</evidence>
<keyword evidence="9 12" id="KW-0503">Monooxygenase</keyword>
<dbReference type="CDD" id="cd20642">
    <property type="entry name" value="CYP72"/>
    <property type="match status" value="1"/>
</dbReference>
<keyword evidence="15" id="KW-1185">Reference proteome</keyword>
<evidence type="ECO:0000256" key="7">
    <source>
        <dbReference type="ARBA" id="ARBA00023002"/>
    </source>
</evidence>
<comment type="cofactor">
    <cofactor evidence="11">
        <name>heme</name>
        <dbReference type="ChEBI" id="CHEBI:30413"/>
    </cofactor>
</comment>
<dbReference type="FunFam" id="1.10.630.10:FF:000029">
    <property type="entry name" value="Cytochrome P450 734A1"/>
    <property type="match status" value="1"/>
</dbReference>
<protein>
    <submittedName>
        <fullName evidence="14">Cytochrome P450 CYP72A219-like protein</fullName>
    </submittedName>
</protein>
<dbReference type="GO" id="GO:0004497">
    <property type="term" value="F:monooxygenase activity"/>
    <property type="evidence" value="ECO:0007669"/>
    <property type="project" value="UniProtKB-KW"/>
</dbReference>